<protein>
    <recommendedName>
        <fullName evidence="27">Protein kinase domain-containing protein</fullName>
    </recommendedName>
</protein>
<feature type="chain" id="PRO_5040155027" description="Protein kinase domain-containing protein" evidence="22">
    <location>
        <begin position="24"/>
        <end position="767"/>
    </location>
</feature>
<evidence type="ECO:0000256" key="14">
    <source>
        <dbReference type="ARBA" id="ARBA00023157"/>
    </source>
</evidence>
<comment type="function">
    <text evidence="18">Serine/threonine-protein kinase that may function as a signaling receptor of extracellular matrix component. Binding to pectin may have significance in the control of cell expansion, morphogenesis and development.</text>
</comment>
<dbReference type="PROSITE" id="PS50011">
    <property type="entry name" value="PROTEIN_KINASE_DOM"/>
    <property type="match status" value="1"/>
</dbReference>
<dbReference type="InterPro" id="IPR018097">
    <property type="entry name" value="EGF_Ca-bd_CS"/>
</dbReference>
<comment type="catalytic activity">
    <reaction evidence="16">
        <text>L-seryl-[protein] + ATP = O-phospho-L-seryl-[protein] + ADP + H(+)</text>
        <dbReference type="Rhea" id="RHEA:17989"/>
        <dbReference type="Rhea" id="RHEA-COMP:9863"/>
        <dbReference type="Rhea" id="RHEA-COMP:11604"/>
        <dbReference type="ChEBI" id="CHEBI:15378"/>
        <dbReference type="ChEBI" id="CHEBI:29999"/>
        <dbReference type="ChEBI" id="CHEBI:30616"/>
        <dbReference type="ChEBI" id="CHEBI:83421"/>
        <dbReference type="ChEBI" id="CHEBI:456216"/>
    </reaction>
</comment>
<dbReference type="InterPro" id="IPR000152">
    <property type="entry name" value="EGF-type_Asp/Asn_hydroxyl_site"/>
</dbReference>
<evidence type="ECO:0000256" key="16">
    <source>
        <dbReference type="ARBA" id="ARBA00047558"/>
    </source>
</evidence>
<dbReference type="InterPro" id="IPR008271">
    <property type="entry name" value="Ser/Thr_kinase_AS"/>
</dbReference>
<keyword evidence="8" id="KW-0677">Repeat</keyword>
<dbReference type="GO" id="GO:0005509">
    <property type="term" value="F:calcium ion binding"/>
    <property type="evidence" value="ECO:0007669"/>
    <property type="project" value="InterPro"/>
</dbReference>
<dbReference type="InterPro" id="IPR025287">
    <property type="entry name" value="WAK_GUB"/>
</dbReference>
<dbReference type="InterPro" id="IPR000742">
    <property type="entry name" value="EGF"/>
</dbReference>
<comment type="caution">
    <text evidence="19">Lacks conserved residue(s) required for the propagation of feature annotation.</text>
</comment>
<keyword evidence="11 20" id="KW-0067">ATP-binding</keyword>
<evidence type="ECO:0000313" key="26">
    <source>
        <dbReference type="Proteomes" id="UP000235145"/>
    </source>
</evidence>
<keyword evidence="6 21" id="KW-0812">Transmembrane</keyword>
<dbReference type="AlphaFoldDB" id="A0A9R1UX84"/>
<name>A0A9R1UX84_LACSA</name>
<dbReference type="GO" id="GO:0005524">
    <property type="term" value="F:ATP binding"/>
    <property type="evidence" value="ECO:0007669"/>
    <property type="project" value="UniProtKB-UniRule"/>
</dbReference>
<dbReference type="SMART" id="SM00220">
    <property type="entry name" value="S_TKc"/>
    <property type="match status" value="1"/>
</dbReference>
<comment type="caution">
    <text evidence="25">The sequence shown here is derived from an EMBL/GenBank/DDBJ whole genome shotgun (WGS) entry which is preliminary data.</text>
</comment>
<dbReference type="InterPro" id="IPR011009">
    <property type="entry name" value="Kinase-like_dom_sf"/>
</dbReference>
<evidence type="ECO:0000259" key="23">
    <source>
        <dbReference type="PROSITE" id="PS50011"/>
    </source>
</evidence>
<reference evidence="25 26" key="1">
    <citation type="journal article" date="2017" name="Nat. Commun.">
        <title>Genome assembly with in vitro proximity ligation data and whole-genome triplication in lettuce.</title>
        <authorList>
            <person name="Reyes-Chin-Wo S."/>
            <person name="Wang Z."/>
            <person name="Yang X."/>
            <person name="Kozik A."/>
            <person name="Arikit S."/>
            <person name="Song C."/>
            <person name="Xia L."/>
            <person name="Froenicke L."/>
            <person name="Lavelle D.O."/>
            <person name="Truco M.J."/>
            <person name="Xia R."/>
            <person name="Zhu S."/>
            <person name="Xu C."/>
            <person name="Xu H."/>
            <person name="Xu X."/>
            <person name="Cox K."/>
            <person name="Korf I."/>
            <person name="Meyers B.C."/>
            <person name="Michelmore R.W."/>
        </authorList>
    </citation>
    <scope>NUCLEOTIDE SEQUENCE [LARGE SCALE GENOMIC DNA]</scope>
    <source>
        <strain evidence="26">cv. Salinas</strain>
        <tissue evidence="25">Seedlings</tissue>
    </source>
</reference>
<dbReference type="InterPro" id="IPR017441">
    <property type="entry name" value="Protein_kinase_ATP_BS"/>
</dbReference>
<dbReference type="InterPro" id="IPR009030">
    <property type="entry name" value="Growth_fac_rcpt_cys_sf"/>
</dbReference>
<evidence type="ECO:0000256" key="12">
    <source>
        <dbReference type="ARBA" id="ARBA00022989"/>
    </source>
</evidence>
<dbReference type="PANTHER" id="PTHR27005:SF283">
    <property type="entry name" value="OS02G0633066 PROTEIN"/>
    <property type="match status" value="1"/>
</dbReference>
<dbReference type="PROSITE" id="PS00108">
    <property type="entry name" value="PROTEIN_KINASE_ST"/>
    <property type="match status" value="1"/>
</dbReference>
<evidence type="ECO:0008006" key="27">
    <source>
        <dbReference type="Google" id="ProtNLM"/>
    </source>
</evidence>
<evidence type="ECO:0000256" key="8">
    <source>
        <dbReference type="ARBA" id="ARBA00022737"/>
    </source>
</evidence>
<dbReference type="SMART" id="SM00179">
    <property type="entry name" value="EGF_CA"/>
    <property type="match status" value="2"/>
</dbReference>
<feature type="domain" description="EGF-like" evidence="24">
    <location>
        <begin position="310"/>
        <end position="347"/>
    </location>
</feature>
<dbReference type="Pfam" id="PF00069">
    <property type="entry name" value="Pkinase"/>
    <property type="match status" value="1"/>
</dbReference>
<sequence>MQLTRSVPLLLFLFCLVIKPCISQSTTTNTTAGDAATITKAANVSKPGCQSQCGNVTIPYPFGIGPGCFLSRWFELTCNTTFNPPKPFIGGLTILDISDSTFRVANKVASRCYDQFGNVTDDESISTNLGWTSPFTFSERNQFTLIGCDDLAVFQGPLQANFTSGCISLCTQPDQVSNGSCAGVGCCQVSIPKGIKYYGISLASVASNHMNIWSFDPCTYSFMNERERFTFGGVSDFMDPNFKARTKASVPMLVDWMIGNMSCSEARDAGVLTCQTNSYCIDSDTGVSGYRCSCNQGYQGQPYLDPGCQDMNECEDPNSNLCEGICTNTPGGYSCSCADGYVGDGFRNGRGCVAETSEFPVIKFSLGMGFGFLAILVGITWLYFGFKKRNLIKLRKKLFQQNGGLLLKQRIMSSEGSVDSTKVFTAEDLEKATNNYAEDRILGRGGYGIVYKGIFSNNQVVAIKKSRVMDETQIEQFINEVIILTQVNHRNVVKLLGCCLESEVPLLVYEYVSNGTLFNHIHDKGTNWLSLENRLRVAAESAGALSYLHSATSTPVIHRDVKSANILLDENYTTKIADFGASRLVPIDQAQVTTLVQGTLGYLDPEYFLTSQLTEKSDVYSFGVVLAELLTGRKPLCMERTEEERNLATYFLMALKENRLFQILDPKVVREGTLDQLQEIGELVKRCVNLTSDERPTMKEVAIQLEGLRKFTQHPWASRHEGEENTNLLNNENEQKDLYGESINMHSNTSELSSGFSIDSTLVYWTN</sequence>
<dbReference type="Proteomes" id="UP000235145">
    <property type="component" value="Unassembled WGS sequence"/>
</dbReference>
<keyword evidence="13 21" id="KW-0472">Membrane</keyword>
<evidence type="ECO:0000256" key="9">
    <source>
        <dbReference type="ARBA" id="ARBA00022741"/>
    </source>
</evidence>
<evidence type="ECO:0000256" key="17">
    <source>
        <dbReference type="ARBA" id="ARBA00047951"/>
    </source>
</evidence>
<proteinExistence type="predicted"/>
<comment type="catalytic activity">
    <reaction evidence="17">
        <text>L-threonyl-[protein] + ATP = O-phospho-L-threonyl-[protein] + ADP + H(+)</text>
        <dbReference type="Rhea" id="RHEA:46608"/>
        <dbReference type="Rhea" id="RHEA-COMP:11060"/>
        <dbReference type="Rhea" id="RHEA-COMP:11605"/>
        <dbReference type="ChEBI" id="CHEBI:15378"/>
        <dbReference type="ChEBI" id="CHEBI:30013"/>
        <dbReference type="ChEBI" id="CHEBI:30616"/>
        <dbReference type="ChEBI" id="CHEBI:61977"/>
        <dbReference type="ChEBI" id="CHEBI:456216"/>
    </reaction>
</comment>
<evidence type="ECO:0000256" key="4">
    <source>
        <dbReference type="ARBA" id="ARBA00022553"/>
    </source>
</evidence>
<dbReference type="FunFam" id="2.10.25.10:FF:000038">
    <property type="entry name" value="Fibrillin 2"/>
    <property type="match status" value="1"/>
</dbReference>
<feature type="transmembrane region" description="Helical" evidence="21">
    <location>
        <begin position="364"/>
        <end position="386"/>
    </location>
</feature>
<evidence type="ECO:0000256" key="2">
    <source>
        <dbReference type="ARBA" id="ARBA00022527"/>
    </source>
</evidence>
<evidence type="ECO:0000256" key="22">
    <source>
        <dbReference type="SAM" id="SignalP"/>
    </source>
</evidence>
<keyword evidence="9 20" id="KW-0547">Nucleotide-binding</keyword>
<dbReference type="Pfam" id="PF07645">
    <property type="entry name" value="EGF_CA"/>
    <property type="match status" value="1"/>
</dbReference>
<dbReference type="PANTHER" id="PTHR27005">
    <property type="entry name" value="WALL-ASSOCIATED RECEPTOR KINASE-LIKE 21"/>
    <property type="match status" value="1"/>
</dbReference>
<dbReference type="SUPFAM" id="SSF57184">
    <property type="entry name" value="Growth factor receptor domain"/>
    <property type="match status" value="1"/>
</dbReference>
<keyword evidence="5" id="KW-0808">Transferase</keyword>
<keyword evidence="2" id="KW-0723">Serine/threonine-protein kinase</keyword>
<evidence type="ECO:0000256" key="10">
    <source>
        <dbReference type="ARBA" id="ARBA00022777"/>
    </source>
</evidence>
<dbReference type="EMBL" id="NBSK02000008">
    <property type="protein sequence ID" value="KAJ0194381.1"/>
    <property type="molecule type" value="Genomic_DNA"/>
</dbReference>
<evidence type="ECO:0000256" key="1">
    <source>
        <dbReference type="ARBA" id="ARBA00004479"/>
    </source>
</evidence>
<dbReference type="GO" id="GO:0030247">
    <property type="term" value="F:polysaccharide binding"/>
    <property type="evidence" value="ECO:0007669"/>
    <property type="project" value="InterPro"/>
</dbReference>
<dbReference type="GO" id="GO:0004674">
    <property type="term" value="F:protein serine/threonine kinase activity"/>
    <property type="evidence" value="ECO:0007669"/>
    <property type="project" value="UniProtKB-KW"/>
</dbReference>
<dbReference type="Pfam" id="PF13947">
    <property type="entry name" value="GUB_WAK_bind"/>
    <property type="match status" value="1"/>
</dbReference>
<organism evidence="25 26">
    <name type="scientific">Lactuca sativa</name>
    <name type="common">Garden lettuce</name>
    <dbReference type="NCBI Taxonomy" id="4236"/>
    <lineage>
        <taxon>Eukaryota</taxon>
        <taxon>Viridiplantae</taxon>
        <taxon>Streptophyta</taxon>
        <taxon>Embryophyta</taxon>
        <taxon>Tracheophyta</taxon>
        <taxon>Spermatophyta</taxon>
        <taxon>Magnoliopsida</taxon>
        <taxon>eudicotyledons</taxon>
        <taxon>Gunneridae</taxon>
        <taxon>Pentapetalae</taxon>
        <taxon>asterids</taxon>
        <taxon>campanulids</taxon>
        <taxon>Asterales</taxon>
        <taxon>Asteraceae</taxon>
        <taxon>Cichorioideae</taxon>
        <taxon>Cichorieae</taxon>
        <taxon>Lactucinae</taxon>
        <taxon>Lactuca</taxon>
    </lineage>
</organism>
<comment type="subcellular location">
    <subcellularLocation>
        <location evidence="1">Membrane</location>
        <topology evidence="1">Single-pass type I membrane protein</topology>
    </subcellularLocation>
</comment>
<keyword evidence="15" id="KW-0325">Glycoprotein</keyword>
<accession>A0A9R1UX84</accession>
<evidence type="ECO:0000256" key="6">
    <source>
        <dbReference type="ARBA" id="ARBA00022692"/>
    </source>
</evidence>
<evidence type="ECO:0000256" key="5">
    <source>
        <dbReference type="ARBA" id="ARBA00022679"/>
    </source>
</evidence>
<dbReference type="SUPFAM" id="SSF56112">
    <property type="entry name" value="Protein kinase-like (PK-like)"/>
    <property type="match status" value="1"/>
</dbReference>
<dbReference type="InterPro" id="IPR000719">
    <property type="entry name" value="Prot_kinase_dom"/>
</dbReference>
<evidence type="ECO:0000256" key="15">
    <source>
        <dbReference type="ARBA" id="ARBA00023180"/>
    </source>
</evidence>
<evidence type="ECO:0000256" key="18">
    <source>
        <dbReference type="ARBA" id="ARBA00058961"/>
    </source>
</evidence>
<keyword evidence="10" id="KW-0418">Kinase</keyword>
<feature type="signal peptide" evidence="22">
    <location>
        <begin position="1"/>
        <end position="23"/>
    </location>
</feature>
<dbReference type="PROSITE" id="PS00107">
    <property type="entry name" value="PROTEIN_KINASE_ATP"/>
    <property type="match status" value="1"/>
</dbReference>
<evidence type="ECO:0000256" key="13">
    <source>
        <dbReference type="ARBA" id="ARBA00023136"/>
    </source>
</evidence>
<dbReference type="Gene3D" id="2.10.25.10">
    <property type="entry name" value="Laminin"/>
    <property type="match status" value="1"/>
</dbReference>
<evidence type="ECO:0000313" key="25">
    <source>
        <dbReference type="EMBL" id="KAJ0194381.1"/>
    </source>
</evidence>
<dbReference type="GO" id="GO:0007166">
    <property type="term" value="P:cell surface receptor signaling pathway"/>
    <property type="evidence" value="ECO:0000318"/>
    <property type="project" value="GO_Central"/>
</dbReference>
<keyword evidence="26" id="KW-1185">Reference proteome</keyword>
<dbReference type="SMART" id="SM00181">
    <property type="entry name" value="EGF"/>
    <property type="match status" value="2"/>
</dbReference>
<keyword evidence="14" id="KW-1015">Disulfide bond</keyword>
<dbReference type="CDD" id="cd14066">
    <property type="entry name" value="STKc_IRAK"/>
    <property type="match status" value="1"/>
</dbReference>
<dbReference type="InterPro" id="IPR049883">
    <property type="entry name" value="NOTCH1_EGF-like"/>
</dbReference>
<keyword evidence="12 21" id="KW-1133">Transmembrane helix</keyword>
<dbReference type="FunFam" id="3.30.200.20:FF:000043">
    <property type="entry name" value="Wall-associated receptor kinase 2"/>
    <property type="match status" value="1"/>
</dbReference>
<evidence type="ECO:0000256" key="3">
    <source>
        <dbReference type="ARBA" id="ARBA00022536"/>
    </source>
</evidence>
<keyword evidence="7 22" id="KW-0732">Signal</keyword>
<dbReference type="FunFam" id="1.10.510.10:FF:000084">
    <property type="entry name" value="Wall-associated receptor kinase 2"/>
    <property type="match status" value="1"/>
</dbReference>
<feature type="domain" description="Protein kinase" evidence="23">
    <location>
        <begin position="436"/>
        <end position="717"/>
    </location>
</feature>
<evidence type="ECO:0000256" key="21">
    <source>
        <dbReference type="SAM" id="Phobius"/>
    </source>
</evidence>
<evidence type="ECO:0000256" key="20">
    <source>
        <dbReference type="PROSITE-ProRule" id="PRU10141"/>
    </source>
</evidence>
<dbReference type="PROSITE" id="PS00010">
    <property type="entry name" value="ASX_HYDROXYL"/>
    <property type="match status" value="1"/>
</dbReference>
<dbReference type="PROSITE" id="PS01187">
    <property type="entry name" value="EGF_CA"/>
    <property type="match status" value="1"/>
</dbReference>
<evidence type="ECO:0000256" key="19">
    <source>
        <dbReference type="PROSITE-ProRule" id="PRU00076"/>
    </source>
</evidence>
<dbReference type="Gene3D" id="3.30.200.20">
    <property type="entry name" value="Phosphorylase Kinase, domain 1"/>
    <property type="match status" value="1"/>
</dbReference>
<keyword evidence="4" id="KW-0597">Phosphoprotein</keyword>
<dbReference type="Gramene" id="rna-gnl|WGS:NBSK|LSAT_8X101081_mrna">
    <property type="protein sequence ID" value="cds-PLY88235.1"/>
    <property type="gene ID" value="gene-LSAT_8X101081"/>
</dbReference>
<feature type="binding site" evidence="20">
    <location>
        <position position="465"/>
    </location>
    <ligand>
        <name>ATP</name>
        <dbReference type="ChEBI" id="CHEBI:30616"/>
    </ligand>
</feature>
<evidence type="ECO:0000259" key="24">
    <source>
        <dbReference type="PROSITE" id="PS50026"/>
    </source>
</evidence>
<gene>
    <name evidence="25" type="ORF">LSAT_V11C800429070</name>
</gene>
<keyword evidence="3 19" id="KW-0245">EGF-like domain</keyword>
<evidence type="ECO:0000256" key="7">
    <source>
        <dbReference type="ARBA" id="ARBA00022729"/>
    </source>
</evidence>
<dbReference type="PROSITE" id="PS50026">
    <property type="entry name" value="EGF_3"/>
    <property type="match status" value="1"/>
</dbReference>
<dbReference type="CDD" id="cd00054">
    <property type="entry name" value="EGF_CA"/>
    <property type="match status" value="1"/>
</dbReference>
<dbReference type="InterPro" id="IPR001881">
    <property type="entry name" value="EGF-like_Ca-bd_dom"/>
</dbReference>
<dbReference type="InterPro" id="IPR045274">
    <property type="entry name" value="WAK-like"/>
</dbReference>
<dbReference type="GO" id="GO:0005886">
    <property type="term" value="C:plasma membrane"/>
    <property type="evidence" value="ECO:0000318"/>
    <property type="project" value="GO_Central"/>
</dbReference>
<dbReference type="Gene3D" id="1.10.510.10">
    <property type="entry name" value="Transferase(Phosphotransferase) domain 1"/>
    <property type="match status" value="1"/>
</dbReference>
<evidence type="ECO:0000256" key="11">
    <source>
        <dbReference type="ARBA" id="ARBA00022840"/>
    </source>
</evidence>
<dbReference type="OrthoDB" id="4062651at2759"/>